<proteinExistence type="inferred from homology"/>
<evidence type="ECO:0000256" key="3">
    <source>
        <dbReference type="ARBA" id="ARBA00022525"/>
    </source>
</evidence>
<evidence type="ECO:0000259" key="13">
    <source>
        <dbReference type="Pfam" id="PF05922"/>
    </source>
</evidence>
<dbReference type="InterPro" id="IPR046450">
    <property type="entry name" value="PA_dom_sf"/>
</dbReference>
<dbReference type="PANTHER" id="PTHR43806:SF11">
    <property type="entry name" value="CEREVISIN-RELATED"/>
    <property type="match status" value="1"/>
</dbReference>
<keyword evidence="3" id="KW-0964">Secreted</keyword>
<dbReference type="InterPro" id="IPR036852">
    <property type="entry name" value="Peptidase_S8/S53_dom_sf"/>
</dbReference>
<dbReference type="InterPro" id="IPR003137">
    <property type="entry name" value="PA_domain"/>
</dbReference>
<dbReference type="PANTHER" id="PTHR43806">
    <property type="entry name" value="PEPTIDASE S8"/>
    <property type="match status" value="1"/>
</dbReference>
<accession>A0ABP9V9P8</accession>
<feature type="domain" description="Inhibitor I9" evidence="13">
    <location>
        <begin position="82"/>
        <end position="128"/>
    </location>
</feature>
<evidence type="ECO:0000256" key="4">
    <source>
        <dbReference type="ARBA" id="ARBA00022670"/>
    </source>
</evidence>
<evidence type="ECO:0000313" key="15">
    <source>
        <dbReference type="Proteomes" id="UP001458946"/>
    </source>
</evidence>
<dbReference type="InterPro" id="IPR023827">
    <property type="entry name" value="Peptidase_S8_Asp-AS"/>
</dbReference>
<evidence type="ECO:0000256" key="5">
    <source>
        <dbReference type="ARBA" id="ARBA00022729"/>
    </source>
</evidence>
<dbReference type="InterPro" id="IPR015500">
    <property type="entry name" value="Peptidase_S8_subtilisin-rel"/>
</dbReference>
<feature type="active site" description="Charge relay system" evidence="8">
    <location>
        <position position="220"/>
    </location>
</feature>
<evidence type="ECO:0000256" key="8">
    <source>
        <dbReference type="PROSITE-ProRule" id="PRU01240"/>
    </source>
</evidence>
<dbReference type="InterPro" id="IPR034187">
    <property type="entry name" value="Peptidases_S8_5"/>
</dbReference>
<organism evidence="14 15">
    <name type="scientific">Deinococcus xinjiangensis</name>
    <dbReference type="NCBI Taxonomy" id="457454"/>
    <lineage>
        <taxon>Bacteria</taxon>
        <taxon>Thermotogati</taxon>
        <taxon>Deinococcota</taxon>
        <taxon>Deinococci</taxon>
        <taxon>Deinococcales</taxon>
        <taxon>Deinococcaceae</taxon>
        <taxon>Deinococcus</taxon>
    </lineage>
</organism>
<feature type="signal peptide" evidence="10">
    <location>
        <begin position="1"/>
        <end position="25"/>
    </location>
</feature>
<evidence type="ECO:0000256" key="10">
    <source>
        <dbReference type="SAM" id="SignalP"/>
    </source>
</evidence>
<dbReference type="Pfam" id="PF00082">
    <property type="entry name" value="Peptidase_S8"/>
    <property type="match status" value="1"/>
</dbReference>
<keyword evidence="5 10" id="KW-0732">Signal</keyword>
<feature type="domain" description="Peptidase S8/S53" evidence="11">
    <location>
        <begin position="166"/>
        <end position="584"/>
    </location>
</feature>
<dbReference type="Proteomes" id="UP001458946">
    <property type="component" value="Unassembled WGS sequence"/>
</dbReference>
<dbReference type="Pfam" id="PF05922">
    <property type="entry name" value="Inhibitor_I9"/>
    <property type="match status" value="1"/>
</dbReference>
<protein>
    <recommendedName>
        <fullName evidence="16">Peptidase S8</fullName>
    </recommendedName>
</protein>
<keyword evidence="2" id="KW-0134">Cell wall</keyword>
<dbReference type="SUPFAM" id="SSF52025">
    <property type="entry name" value="PA domain"/>
    <property type="match status" value="1"/>
</dbReference>
<dbReference type="PROSITE" id="PS00136">
    <property type="entry name" value="SUBTILASE_ASP"/>
    <property type="match status" value="1"/>
</dbReference>
<evidence type="ECO:0000256" key="6">
    <source>
        <dbReference type="ARBA" id="ARBA00022801"/>
    </source>
</evidence>
<dbReference type="InterPro" id="IPR023828">
    <property type="entry name" value="Peptidase_S8_Ser-AS"/>
</dbReference>
<comment type="similarity">
    <text evidence="1 8 9">Belongs to the peptidase S8 family.</text>
</comment>
<dbReference type="PROSITE" id="PS51257">
    <property type="entry name" value="PROKAR_LIPOPROTEIN"/>
    <property type="match status" value="1"/>
</dbReference>
<evidence type="ECO:0008006" key="16">
    <source>
        <dbReference type="Google" id="ProtNLM"/>
    </source>
</evidence>
<dbReference type="InterPro" id="IPR010259">
    <property type="entry name" value="S8pro/Inhibitor_I9"/>
</dbReference>
<keyword evidence="6 8" id="KW-0378">Hydrolase</keyword>
<dbReference type="PRINTS" id="PR00723">
    <property type="entry name" value="SUBTILISIN"/>
</dbReference>
<dbReference type="Pfam" id="PF02225">
    <property type="entry name" value="PA"/>
    <property type="match status" value="1"/>
</dbReference>
<feature type="domain" description="PA" evidence="12">
    <location>
        <begin position="391"/>
        <end position="470"/>
    </location>
</feature>
<evidence type="ECO:0000313" key="14">
    <source>
        <dbReference type="EMBL" id="GAA5501235.1"/>
    </source>
</evidence>
<reference evidence="14 15" key="1">
    <citation type="submission" date="2024-02" db="EMBL/GenBank/DDBJ databases">
        <title>Deinococcus xinjiangensis NBRC 107630.</title>
        <authorList>
            <person name="Ichikawa N."/>
            <person name="Katano-Makiyama Y."/>
            <person name="Hidaka K."/>
        </authorList>
    </citation>
    <scope>NUCLEOTIDE SEQUENCE [LARGE SCALE GENOMIC DNA]</scope>
    <source>
        <strain evidence="14 15">NBRC 107630</strain>
    </source>
</reference>
<evidence type="ECO:0000256" key="1">
    <source>
        <dbReference type="ARBA" id="ARBA00011073"/>
    </source>
</evidence>
<dbReference type="EMBL" id="BAABRN010000007">
    <property type="protein sequence ID" value="GAA5501235.1"/>
    <property type="molecule type" value="Genomic_DNA"/>
</dbReference>
<evidence type="ECO:0000256" key="2">
    <source>
        <dbReference type="ARBA" id="ARBA00022512"/>
    </source>
</evidence>
<comment type="caution">
    <text evidence="14">The sequence shown here is derived from an EMBL/GenBank/DDBJ whole genome shotgun (WGS) entry which is preliminary data.</text>
</comment>
<dbReference type="Gene3D" id="3.50.30.30">
    <property type="match status" value="1"/>
</dbReference>
<dbReference type="Gene3D" id="3.40.50.200">
    <property type="entry name" value="Peptidase S8/S53 domain"/>
    <property type="match status" value="1"/>
</dbReference>
<evidence type="ECO:0000256" key="9">
    <source>
        <dbReference type="RuleBase" id="RU003355"/>
    </source>
</evidence>
<name>A0ABP9V9P8_9DEIO</name>
<evidence type="ECO:0000259" key="11">
    <source>
        <dbReference type="Pfam" id="PF00082"/>
    </source>
</evidence>
<sequence>MKNTVRALSLLSLTLILGACGQNSATPTTATNPQGVSLPAELRGANTAEGKWFVELQGDPTAISVQSVSSQQAAFRSQAAALGIKYQEVESYSTLFNGFSVVATGADINRISRMQGVLGVYPVHKVDLPVTEKSSESALSALTPDMFYAKSMTGADIAQNELGLTGKGIKVGVIDSGIDVDHPAFKGRIVAGYDFVGDDYGKDGKYVPVPDPNPDDCGGHGTHVAGIIGGNDPSMIKNGVGFKGVAPEVSFGAYRIFGCTGSSYDDVILKAMERSVADGMQVVNMSLGSAFDNWEATPLAKAGSRMIKKGVVLVASAGNSGASGQYSMGGPTMGDNVISVASVDNIKIDLDSFTLSNGTKVGYYTATGAPVPTKGSTFAITKKAGSTTTTTNDGCTASGGFAAGSLTGKAVLIRRGTCTFYEKASNAQKAGAAAVILYNNTAGYISPTVAGDPAITIPVVSVSDVDGKTIDGLIAGGISLTFDGGKVAVANPTANASSSFSAIGMSAELEFKPDIGAPGGNIYSTYPLSADPTGYEVLSGTSMASPHVAGAVALLLQAYPTTQAKDMRTLLMNTASLRWYLNGSTLINGLPDYAQRQGAGMVDIVGAYTNTVRATPTKLSLGASNTFATRNKVIVLKNTGPRREVYAAYNYPALTIAGTTMAPTPDDNYATMTINGQSADGATGVEVVVPPFGEVELNVVITPPAGAPDKSQYGGYVYLESTTSPKLVVPYGGFKGDYQSLASFNPTMILGGKAYPQPWLVDDAADDFYTKGQTLATMPDYTFKKVDVTDSDGKVTQVMDAPYLLVSKAQQIRKLTFELLDANGAVVDTLAKDEYLGRSCTNNWANKSSSCDVYDVYNWDGKLSNGTAAPAGTYQLRLRALKPLGDESNPAHTEVYTSQQFKVVR</sequence>
<dbReference type="SUPFAM" id="SSF52743">
    <property type="entry name" value="Subtilisin-like"/>
    <property type="match status" value="1"/>
</dbReference>
<keyword evidence="15" id="KW-1185">Reference proteome</keyword>
<dbReference type="Gene3D" id="2.60.40.1710">
    <property type="entry name" value="Subtilisin-like superfamily"/>
    <property type="match status" value="1"/>
</dbReference>
<dbReference type="PROSITE" id="PS00137">
    <property type="entry name" value="SUBTILASE_HIS"/>
    <property type="match status" value="1"/>
</dbReference>
<dbReference type="InterPro" id="IPR022398">
    <property type="entry name" value="Peptidase_S8_His-AS"/>
</dbReference>
<feature type="active site" description="Charge relay system" evidence="8">
    <location>
        <position position="175"/>
    </location>
</feature>
<evidence type="ECO:0000256" key="7">
    <source>
        <dbReference type="ARBA" id="ARBA00022825"/>
    </source>
</evidence>
<keyword evidence="7 8" id="KW-0720">Serine protease</keyword>
<feature type="active site" description="Charge relay system" evidence="8">
    <location>
        <position position="542"/>
    </location>
</feature>
<dbReference type="CDD" id="cd07489">
    <property type="entry name" value="Peptidases_S8_5"/>
    <property type="match status" value="1"/>
</dbReference>
<dbReference type="Gene3D" id="2.60.40.4070">
    <property type="match status" value="1"/>
</dbReference>
<dbReference type="InterPro" id="IPR000209">
    <property type="entry name" value="Peptidase_S8/S53_dom"/>
</dbReference>
<dbReference type="PROSITE" id="PS51892">
    <property type="entry name" value="SUBTILASE"/>
    <property type="match status" value="1"/>
</dbReference>
<evidence type="ECO:0000259" key="12">
    <source>
        <dbReference type="Pfam" id="PF02225"/>
    </source>
</evidence>
<dbReference type="RefSeq" id="WP_353541205.1">
    <property type="nucleotide sequence ID" value="NZ_BAABRN010000007.1"/>
</dbReference>
<feature type="chain" id="PRO_5046650017" description="Peptidase S8" evidence="10">
    <location>
        <begin position="26"/>
        <end position="905"/>
    </location>
</feature>
<dbReference type="InterPro" id="IPR050131">
    <property type="entry name" value="Peptidase_S8_subtilisin-like"/>
</dbReference>
<dbReference type="PROSITE" id="PS00138">
    <property type="entry name" value="SUBTILASE_SER"/>
    <property type="match status" value="1"/>
</dbReference>
<gene>
    <name evidence="14" type="ORF">Dxin01_00967</name>
</gene>
<keyword evidence="4 8" id="KW-0645">Protease</keyword>